<dbReference type="SUPFAM" id="SSF55729">
    <property type="entry name" value="Acyl-CoA N-acyltransferases (Nat)"/>
    <property type="match status" value="1"/>
</dbReference>
<evidence type="ECO:0000313" key="3">
    <source>
        <dbReference type="Proteomes" id="UP000296159"/>
    </source>
</evidence>
<accession>A0A2U1TT73</accession>
<dbReference type="Proteomes" id="UP000296159">
    <property type="component" value="Unassembled WGS sequence"/>
</dbReference>
<organism evidence="2 3">
    <name type="scientific">Brenneria corticis</name>
    <dbReference type="NCBI Taxonomy" id="2173106"/>
    <lineage>
        <taxon>Bacteria</taxon>
        <taxon>Pseudomonadati</taxon>
        <taxon>Pseudomonadota</taxon>
        <taxon>Gammaproteobacteria</taxon>
        <taxon>Enterobacterales</taxon>
        <taxon>Pectobacteriaceae</taxon>
        <taxon>Brenneria</taxon>
    </lineage>
</organism>
<dbReference type="EMBL" id="QDKH01000022">
    <property type="protein sequence ID" value="PWC12607.1"/>
    <property type="molecule type" value="Genomic_DNA"/>
</dbReference>
<reference evidence="2 3" key="1">
    <citation type="submission" date="2018-04" db="EMBL/GenBank/DDBJ databases">
        <title>Brenneria corticis sp.nov.</title>
        <authorList>
            <person name="Li Y."/>
        </authorList>
    </citation>
    <scope>NUCLEOTIDE SEQUENCE [LARGE SCALE GENOMIC DNA]</scope>
    <source>
        <strain evidence="2 3">CFCC 11842</strain>
    </source>
</reference>
<proteinExistence type="predicted"/>
<dbReference type="Gene3D" id="3.40.630.30">
    <property type="match status" value="1"/>
</dbReference>
<protein>
    <submittedName>
        <fullName evidence="2">N-acetyltransferase</fullName>
    </submittedName>
</protein>
<dbReference type="RefSeq" id="WP_136167635.1">
    <property type="nucleotide sequence ID" value="NZ_KZ819086.1"/>
</dbReference>
<dbReference type="InterPro" id="IPR016181">
    <property type="entry name" value="Acyl_CoA_acyltransferase"/>
</dbReference>
<dbReference type="AlphaFoldDB" id="A0A2U1TT73"/>
<dbReference type="Pfam" id="PF00583">
    <property type="entry name" value="Acetyltransf_1"/>
    <property type="match status" value="1"/>
</dbReference>
<dbReference type="CDD" id="cd04301">
    <property type="entry name" value="NAT_SF"/>
    <property type="match status" value="1"/>
</dbReference>
<gene>
    <name evidence="2" type="ORF">DDT56_17125</name>
</gene>
<evidence type="ECO:0000259" key="1">
    <source>
        <dbReference type="PROSITE" id="PS51186"/>
    </source>
</evidence>
<feature type="domain" description="N-acetyltransferase" evidence="1">
    <location>
        <begin position="2"/>
        <end position="165"/>
    </location>
</feature>
<dbReference type="InterPro" id="IPR000182">
    <property type="entry name" value="GNAT_dom"/>
</dbReference>
<evidence type="ECO:0000313" key="2">
    <source>
        <dbReference type="EMBL" id="PWC12607.1"/>
    </source>
</evidence>
<dbReference type="GO" id="GO:0016747">
    <property type="term" value="F:acyltransferase activity, transferring groups other than amino-acyl groups"/>
    <property type="evidence" value="ECO:0007669"/>
    <property type="project" value="InterPro"/>
</dbReference>
<dbReference type="PROSITE" id="PS51186">
    <property type="entry name" value="GNAT"/>
    <property type="match status" value="1"/>
</dbReference>
<keyword evidence="2" id="KW-0808">Transferase</keyword>
<dbReference type="PANTHER" id="PTHR43072">
    <property type="entry name" value="N-ACETYLTRANSFERASE"/>
    <property type="match status" value="1"/>
</dbReference>
<name>A0A2U1TT73_9GAMM</name>
<sequence>MQIIIPASPEHIARIQEIYAWHVMNGIATFETVPPTVEEMKERIAKVLDAGTPWLVAEVDGVVAGYCYLAPYHLRYAYRFTLEDSIYIDPQQQGKGIGKALLTEAIHQVEAAGFRQLVAVIGNSENLGSIALHHALGFELTGTLKAVGFKHGRWVDTVIMQKALGDGDTTLPEK</sequence>
<dbReference type="PANTHER" id="PTHR43072:SF8">
    <property type="entry name" value="ACYLTRANSFERASE FABY-RELATED"/>
    <property type="match status" value="1"/>
</dbReference>
<keyword evidence="3" id="KW-1185">Reference proteome</keyword>
<comment type="caution">
    <text evidence="2">The sequence shown here is derived from an EMBL/GenBank/DDBJ whole genome shotgun (WGS) entry which is preliminary data.</text>
</comment>